<evidence type="ECO:0000313" key="1">
    <source>
        <dbReference type="EMBL" id="MBO1517796.1"/>
    </source>
</evidence>
<dbReference type="Gene3D" id="3.30.70.1210">
    <property type="entry name" value="Crispr-associated protein, domain 2"/>
    <property type="match status" value="1"/>
</dbReference>
<dbReference type="SUPFAM" id="SSF117987">
    <property type="entry name" value="CRISPR-associated protein"/>
    <property type="match status" value="2"/>
</dbReference>
<dbReference type="SMART" id="SM01101">
    <property type="entry name" value="CRISPR_assoc"/>
    <property type="match status" value="1"/>
</dbReference>
<dbReference type="RefSeq" id="WP_207970208.1">
    <property type="nucleotide sequence ID" value="NZ_JAGBKN010000030.1"/>
</dbReference>
<comment type="caution">
    <text evidence="1">The sequence shown here is derived from an EMBL/GenBank/DDBJ whole genome shotgun (WGS) entry which is preliminary data.</text>
</comment>
<reference evidence="1 2" key="1">
    <citation type="submission" date="2021-03" db="EMBL/GenBank/DDBJ databases">
        <authorList>
            <person name="Shang D.-D."/>
            <person name="Du Z.-J."/>
            <person name="Chen G.-J."/>
        </authorList>
    </citation>
    <scope>NUCLEOTIDE SEQUENCE [LARGE SCALE GENOMIC DNA]</scope>
    <source>
        <strain evidence="1 2">F2608</strain>
    </source>
</reference>
<dbReference type="Pfam" id="PF08798">
    <property type="entry name" value="CRISPR_assoc"/>
    <property type="match status" value="1"/>
</dbReference>
<proteinExistence type="predicted"/>
<evidence type="ECO:0000313" key="2">
    <source>
        <dbReference type="Proteomes" id="UP000664161"/>
    </source>
</evidence>
<dbReference type="Gene3D" id="3.30.70.1200">
    <property type="entry name" value="Crispr-associated protein, domain 1"/>
    <property type="match status" value="1"/>
</dbReference>
<keyword evidence="2" id="KW-1185">Reference proteome</keyword>
<dbReference type="CDD" id="cd09727">
    <property type="entry name" value="Cas6_I-E"/>
    <property type="match status" value="1"/>
</dbReference>
<dbReference type="AlphaFoldDB" id="A0AAW4ISP5"/>
<accession>A0AAW4ISP5</accession>
<dbReference type="Proteomes" id="UP000664161">
    <property type="component" value="Unassembled WGS sequence"/>
</dbReference>
<dbReference type="EMBL" id="JAGBKN010000030">
    <property type="protein sequence ID" value="MBO1517796.1"/>
    <property type="molecule type" value="Genomic_DNA"/>
</dbReference>
<dbReference type="InterPro" id="IPR010179">
    <property type="entry name" value="CRISPR-assoc_prot_Cse3"/>
</dbReference>
<dbReference type="NCBIfam" id="TIGR01907">
    <property type="entry name" value="casE_Cse3"/>
    <property type="match status" value="1"/>
</dbReference>
<gene>
    <name evidence="1" type="primary">cas6e</name>
    <name evidence="1" type="ORF">J3491_10705</name>
</gene>
<name>A0AAW4ISP5_9GAMM</name>
<organism evidence="1 2">
    <name type="scientific">Psychrobacter halodurans</name>
    <dbReference type="NCBI Taxonomy" id="2818439"/>
    <lineage>
        <taxon>Bacteria</taxon>
        <taxon>Pseudomonadati</taxon>
        <taxon>Pseudomonadota</taxon>
        <taxon>Gammaproteobacteria</taxon>
        <taxon>Moraxellales</taxon>
        <taxon>Moraxellaceae</taxon>
        <taxon>Psychrobacter</taxon>
    </lineage>
</organism>
<sequence>MNYLSKVTLKPSLNAKHLFVKEQINPEPRSLASNDVSKVDNPYRVHQALWQLFDLPAGSDRPFLYREYEQGGQTFYYVLSTLKPKLDHPFFTVQAKAFNPSFFVGQRLTFELRANPVSSLKNAQGKSSRHDVLMLAKKSMMSQGFDDAYSIDQAMFDAGVDWITSPERLQAWGVIIHPNLELSAYTQHRLRRSKQDLEQQEQAKDSMNNKPIKAKNKLIQFSSLDYAGALEIQDVDLFYNQMIKGFGKQKAFGCGLMLVRPLRQNNS</sequence>
<protein>
    <submittedName>
        <fullName evidence="1">Type I-E CRISPR-associated protein Cas6/Cse3/CasE</fullName>
    </submittedName>
</protein>